<gene>
    <name evidence="2" type="ORF">C8N29_11648</name>
</gene>
<accession>A0A2T5IVF6</accession>
<dbReference type="InterPro" id="IPR008533">
    <property type="entry name" value="DUF815"/>
</dbReference>
<dbReference type="Proteomes" id="UP000244223">
    <property type="component" value="Unassembled WGS sequence"/>
</dbReference>
<proteinExistence type="predicted"/>
<protein>
    <recommendedName>
        <fullName evidence="1">AAA+ ATPase domain-containing protein</fullName>
    </recommendedName>
</protein>
<dbReference type="AlphaFoldDB" id="A0A2T5IVF6"/>
<dbReference type="Pfam" id="PF05673">
    <property type="entry name" value="DUF815"/>
    <property type="match status" value="1"/>
</dbReference>
<comment type="caution">
    <text evidence="2">The sequence shown here is derived from an EMBL/GenBank/DDBJ whole genome shotgun (WGS) entry which is preliminary data.</text>
</comment>
<keyword evidence="3" id="KW-1185">Reference proteome</keyword>
<dbReference type="RefSeq" id="WP_107866647.1">
    <property type="nucleotide sequence ID" value="NZ_QAON01000016.1"/>
</dbReference>
<dbReference type="OrthoDB" id="9812140at2"/>
<reference evidence="2 3" key="1">
    <citation type="submission" date="2018-04" db="EMBL/GenBank/DDBJ databases">
        <title>Genomic Encyclopedia of Archaeal and Bacterial Type Strains, Phase II (KMG-II): from individual species to whole genera.</title>
        <authorList>
            <person name="Goeker M."/>
        </authorList>
    </citation>
    <scope>NUCLEOTIDE SEQUENCE [LARGE SCALE GENOMIC DNA]</scope>
    <source>
        <strain evidence="2 3">DSM 5822</strain>
    </source>
</reference>
<dbReference type="EMBL" id="QAON01000016">
    <property type="protein sequence ID" value="PTQ87882.1"/>
    <property type="molecule type" value="Genomic_DNA"/>
</dbReference>
<evidence type="ECO:0000259" key="1">
    <source>
        <dbReference type="SMART" id="SM00382"/>
    </source>
</evidence>
<dbReference type="PANTHER" id="PTHR42935">
    <property type="entry name" value="SLR0930 PROTEIN"/>
    <property type="match status" value="1"/>
</dbReference>
<dbReference type="InterPro" id="IPR027417">
    <property type="entry name" value="P-loop_NTPase"/>
</dbReference>
<dbReference type="CDD" id="cd00009">
    <property type="entry name" value="AAA"/>
    <property type="match status" value="1"/>
</dbReference>
<evidence type="ECO:0000313" key="2">
    <source>
        <dbReference type="EMBL" id="PTQ87882.1"/>
    </source>
</evidence>
<dbReference type="Gene3D" id="3.40.50.300">
    <property type="entry name" value="P-loop containing nucleotide triphosphate hydrolases"/>
    <property type="match status" value="1"/>
</dbReference>
<dbReference type="SMART" id="SM00382">
    <property type="entry name" value="AAA"/>
    <property type="match status" value="1"/>
</dbReference>
<feature type="domain" description="AAA+ ATPase" evidence="1">
    <location>
        <begin position="84"/>
        <end position="205"/>
    </location>
</feature>
<evidence type="ECO:0000313" key="3">
    <source>
        <dbReference type="Proteomes" id="UP000244223"/>
    </source>
</evidence>
<sequence length="290" mass="32651">MSLPVDFIEQLQRLAQQVQQLLPTCPPAPDWQEGRAFRWRTAGQQRYLETVRDLSSVKLADLQGIDRQKQEITRNTAQFVNGFAANNVLLTGARGTGKSSLIKALLNEFADDGLRVIEVDKDLLVDLPDIVNIIANRAERFIIYCDDLSFTADDASYRALKTILDGSLHAGSDNVLIYATSNRRHLLPEFMKENLQTSVDEHGELHPSEAVEDKISLSDRFGLWLSFYAMSQDIYLDIARHWLSTYNIPFTEDTRTAALQWALGRGSRSGRSAAQFAKDWAGAHCYRQGS</sequence>
<dbReference type="SUPFAM" id="SSF52540">
    <property type="entry name" value="P-loop containing nucleoside triphosphate hydrolases"/>
    <property type="match status" value="1"/>
</dbReference>
<name>A0A2T5IVF6_9GAMM</name>
<dbReference type="InterPro" id="IPR003593">
    <property type="entry name" value="AAA+_ATPase"/>
</dbReference>
<organism evidence="2 3">
    <name type="scientific">Agitococcus lubricus</name>
    <dbReference type="NCBI Taxonomy" id="1077255"/>
    <lineage>
        <taxon>Bacteria</taxon>
        <taxon>Pseudomonadati</taxon>
        <taxon>Pseudomonadota</taxon>
        <taxon>Gammaproteobacteria</taxon>
        <taxon>Moraxellales</taxon>
        <taxon>Moraxellaceae</taxon>
        <taxon>Agitococcus</taxon>
    </lineage>
</organism>
<dbReference type="PANTHER" id="PTHR42935:SF1">
    <property type="entry name" value="SLR0930 PROTEIN"/>
    <property type="match status" value="1"/>
</dbReference>